<feature type="region of interest" description="Disordered" evidence="7">
    <location>
        <begin position="826"/>
        <end position="941"/>
    </location>
</feature>
<keyword evidence="5" id="KW-0804">Transcription</keyword>
<protein>
    <submittedName>
        <fullName evidence="9">CSON001970 protein</fullName>
    </submittedName>
</protein>
<comment type="similarity">
    <text evidence="2">Belongs to the SAP130 family.</text>
</comment>
<feature type="compositionally biased region" description="Polar residues" evidence="7">
    <location>
        <begin position="867"/>
        <end position="883"/>
    </location>
</feature>
<feature type="compositionally biased region" description="Low complexity" evidence="7">
    <location>
        <begin position="828"/>
        <end position="852"/>
    </location>
</feature>
<keyword evidence="6" id="KW-0539">Nucleus</keyword>
<evidence type="ECO:0000256" key="5">
    <source>
        <dbReference type="ARBA" id="ARBA00023163"/>
    </source>
</evidence>
<dbReference type="InterPro" id="IPR031963">
    <property type="entry name" value="SAP130_C"/>
</dbReference>
<dbReference type="PANTHER" id="PTHR13497">
    <property type="entry name" value="HISTONE DEACETYLASE COMPLEX SUBUNIT SAP130"/>
    <property type="match status" value="1"/>
</dbReference>
<dbReference type="OMA" id="NHFQRYT"/>
<feature type="domain" description="Histone deacetylase complex subunit SAP130 C-terminal" evidence="8">
    <location>
        <begin position="860"/>
        <end position="1119"/>
    </location>
</feature>
<keyword evidence="3" id="KW-0678">Repressor</keyword>
<dbReference type="AlphaFoldDB" id="A0A336LRI4"/>
<dbReference type="InterPro" id="IPR024137">
    <property type="entry name" value="His_deAcase_cplx_SAP130"/>
</dbReference>
<dbReference type="Pfam" id="PF16014">
    <property type="entry name" value="SAP130_C"/>
    <property type="match status" value="1"/>
</dbReference>
<reference evidence="9" key="1">
    <citation type="submission" date="2018-07" db="EMBL/GenBank/DDBJ databases">
        <authorList>
            <person name="Quirk P.G."/>
            <person name="Krulwich T.A."/>
        </authorList>
    </citation>
    <scope>NUCLEOTIDE SEQUENCE</scope>
</reference>
<dbReference type="GO" id="GO:0000122">
    <property type="term" value="P:negative regulation of transcription by RNA polymerase II"/>
    <property type="evidence" value="ECO:0007669"/>
    <property type="project" value="TreeGrafter"/>
</dbReference>
<dbReference type="PANTHER" id="PTHR13497:SF3">
    <property type="entry name" value="HISTONE DEACETYLASE COMPLEX SUBUNIT SAP130"/>
    <property type="match status" value="1"/>
</dbReference>
<evidence type="ECO:0000256" key="7">
    <source>
        <dbReference type="SAM" id="MobiDB-lite"/>
    </source>
</evidence>
<feature type="compositionally biased region" description="Low complexity" evidence="7">
    <location>
        <begin position="621"/>
        <end position="633"/>
    </location>
</feature>
<dbReference type="EMBL" id="UFQT01000131">
    <property type="protein sequence ID" value="SSX20624.1"/>
    <property type="molecule type" value="Genomic_DNA"/>
</dbReference>
<feature type="compositionally biased region" description="Polar residues" evidence="7">
    <location>
        <begin position="108"/>
        <end position="117"/>
    </location>
</feature>
<gene>
    <name evidence="9" type="primary">CSON001970</name>
</gene>
<feature type="region of interest" description="Disordered" evidence="7">
    <location>
        <begin position="82"/>
        <end position="117"/>
    </location>
</feature>
<sequence length="1136" mass="121603">MQDSGGDKNMNKFDLTKVALTKDNKGGTTATLHSQFRTMQPMRVVTIPSSSAGGAQIIQTQLVPQVQTMIKQVDNRITVSRPVTPTSYLPRGPTTVTNIQAPRGSTPIRGSTPPSSVTNITQSFVRTTGSPRAPNSSATATLIPQGTTWMSSTGVQVQVPTQLIRANITQSPRPRVVTQTIPQNTGNTINQQTGMQQGNQTVHGANVITAGNNQAFVATLALPPRQQGASLVYSQISSSQPNQAFGQGQRLAVATSIGAQRQVRPLQRLPTTGIGVRVSTANLSIRQNVPVLATIPSAASTRTSTGTVSTNLAQIPARIIQPTGTAQVINARGVPGNVMTLQPIIGINRIPHVKTQIPQQLTIAHVSKIATASSGAGSMGTSTSNSPATITVTNLQQGSNQGQSGNLSQNQQLTASIVQGTVLNSQGQLQTQKSPQIAHILSVNQSNLQQGVQQHQIITSVQQSGNNSSGNVSTITSCGKTIPLVTVSVANLQGNVIRGIPTRNCEPPVAKVLPRQQSNIMETSGQQGSGQSGTSVFIHTNPPNVSAGQQQMSSNPSGVSVASGMPSGTFISPATKFIYEHIPNTSTVSSSTIIDSIFSLPKTSISKTTSTVVSSSNPIMTSQASVSSSGSGQNETHTSNSGATVISSNISYTPQSGSFAVVPTSNRTVGQIHVSSSNINQGQGQIQTVPVRFNPQLIVDSSGNAQSHGTQIIAVPNTMSSNSQLSGNNSNQIQNLSQQLNNQNQGQIITGINQSGNQTHIMIPASVSKVESPRPGVSPAASILRKRENEGSPIRITSKNLSTISVPSVSTQNSIVTQSTSGAGKLNQQQIQQHQQQLQQQMAQHLQQQQQQQDDRPHSPHSRPPSTDGSTTVSATSSPNLDQQEQEEMNSMMYGNHLNDIFGGPSRSGMHIGVSHQNSTESSSNGPMDVTPRKKPKKSLPNENINTSNMYMMHPNQNSNNKLINNTSVKSNNEVTVKKPQAVSLLQCYKQTWKAANNHFQRYSDVRPRDERRPSVMDLANQAHVLQKVNGWKIYHLSSQVEELVRFEIKLHCELESSVYDKLASQLESMEAHNSSPDVDRVSELLKGNMQREKIIIDGINDARTQLMKVFDHKSHVADIIHRCASKRNFKKREKP</sequence>
<evidence type="ECO:0000256" key="3">
    <source>
        <dbReference type="ARBA" id="ARBA00022491"/>
    </source>
</evidence>
<organism evidence="9">
    <name type="scientific">Culicoides sonorensis</name>
    <name type="common">Biting midge</name>
    <dbReference type="NCBI Taxonomy" id="179676"/>
    <lineage>
        <taxon>Eukaryota</taxon>
        <taxon>Metazoa</taxon>
        <taxon>Ecdysozoa</taxon>
        <taxon>Arthropoda</taxon>
        <taxon>Hexapoda</taxon>
        <taxon>Insecta</taxon>
        <taxon>Pterygota</taxon>
        <taxon>Neoptera</taxon>
        <taxon>Endopterygota</taxon>
        <taxon>Diptera</taxon>
        <taxon>Nematocera</taxon>
        <taxon>Chironomoidea</taxon>
        <taxon>Ceratopogonidae</taxon>
        <taxon>Ceratopogoninae</taxon>
        <taxon>Culicoides</taxon>
        <taxon>Monoculicoides</taxon>
    </lineage>
</organism>
<feature type="region of interest" description="Disordered" evidence="7">
    <location>
        <begin position="621"/>
        <end position="642"/>
    </location>
</feature>
<keyword evidence="4" id="KW-0805">Transcription regulation</keyword>
<evidence type="ECO:0000256" key="6">
    <source>
        <dbReference type="ARBA" id="ARBA00023242"/>
    </source>
</evidence>
<proteinExistence type="inferred from homology"/>
<feature type="region of interest" description="Disordered" evidence="7">
    <location>
        <begin position="768"/>
        <end position="796"/>
    </location>
</feature>
<evidence type="ECO:0000256" key="2">
    <source>
        <dbReference type="ARBA" id="ARBA00007859"/>
    </source>
</evidence>
<accession>A0A336LRI4</accession>
<evidence type="ECO:0000256" key="1">
    <source>
        <dbReference type="ARBA" id="ARBA00004123"/>
    </source>
</evidence>
<dbReference type="GO" id="GO:0070822">
    <property type="term" value="C:Sin3-type complex"/>
    <property type="evidence" value="ECO:0007669"/>
    <property type="project" value="TreeGrafter"/>
</dbReference>
<evidence type="ECO:0000313" key="9">
    <source>
        <dbReference type="EMBL" id="SSX20624.1"/>
    </source>
</evidence>
<evidence type="ECO:0000259" key="8">
    <source>
        <dbReference type="Pfam" id="PF16014"/>
    </source>
</evidence>
<comment type="subcellular location">
    <subcellularLocation>
        <location evidence="1">Nucleus</location>
    </subcellularLocation>
</comment>
<name>A0A336LRI4_CULSO</name>
<dbReference type="VEuPathDB" id="VectorBase:CSON001970"/>
<feature type="compositionally biased region" description="Polar residues" evidence="7">
    <location>
        <begin position="915"/>
        <end position="926"/>
    </location>
</feature>
<evidence type="ECO:0000256" key="4">
    <source>
        <dbReference type="ARBA" id="ARBA00023015"/>
    </source>
</evidence>